<reference evidence="1 2" key="1">
    <citation type="journal article" date="2013" name="PLoS Pathog.">
        <title>Genomic analysis of the Kiwifruit pathogen Pseudomonas syringae pv. actinidiae provides insight into the origins of an emergent plant disease.</title>
        <authorList>
            <person name="McCann H.C."/>
            <person name="Rikkerink E.H."/>
            <person name="Bertels F."/>
            <person name="Fiers M."/>
            <person name="Lu A."/>
            <person name="Rees-George J."/>
            <person name="Andersen M.T."/>
            <person name="Gleave A.P."/>
            <person name="Haubold B."/>
            <person name="Wohlers M.W."/>
            <person name="Guttman D.S."/>
            <person name="Wang P.W."/>
            <person name="Straub C."/>
            <person name="Vanneste J.L."/>
            <person name="Rainey P.B."/>
            <person name="Templeton M.D."/>
        </authorList>
    </citation>
    <scope>NUCLEOTIDE SEQUENCE [LARGE SCALE GENOMIC DNA]</scope>
    <source>
        <strain evidence="1 2">ICMP 19096</strain>
    </source>
</reference>
<proteinExistence type="predicted"/>
<dbReference type="Proteomes" id="UP000018849">
    <property type="component" value="Unassembled WGS sequence"/>
</dbReference>
<feature type="non-terminal residue" evidence="1">
    <location>
        <position position="30"/>
    </location>
</feature>
<protein>
    <submittedName>
        <fullName evidence="1">Uncharacterized protein</fullName>
    </submittedName>
</protein>
<organism evidence="1 2">
    <name type="scientific">Pseudomonas syringae pv. actinidiae ICMP 19096</name>
    <dbReference type="NCBI Taxonomy" id="1194405"/>
    <lineage>
        <taxon>Bacteria</taxon>
        <taxon>Pseudomonadati</taxon>
        <taxon>Pseudomonadota</taxon>
        <taxon>Gammaproteobacteria</taxon>
        <taxon>Pseudomonadales</taxon>
        <taxon>Pseudomonadaceae</taxon>
        <taxon>Pseudomonas</taxon>
        <taxon>Pseudomonas syringae</taxon>
    </lineage>
</organism>
<evidence type="ECO:0000313" key="2">
    <source>
        <dbReference type="Proteomes" id="UP000018849"/>
    </source>
</evidence>
<dbReference type="AlphaFoldDB" id="A0A656JP13"/>
<name>A0A656JP13_PSESF</name>
<dbReference type="EMBL" id="AOKF01003053">
    <property type="protein sequence ID" value="EPN42023.1"/>
    <property type="molecule type" value="Genomic_DNA"/>
</dbReference>
<sequence length="30" mass="3318">MESTQQPEDDGIIRIQRLVPGQVDVVLGSH</sequence>
<evidence type="ECO:0000313" key="1">
    <source>
        <dbReference type="EMBL" id="EPN42023.1"/>
    </source>
</evidence>
<accession>A0A656JP13</accession>
<comment type="caution">
    <text evidence="1">The sequence shown here is derived from an EMBL/GenBank/DDBJ whole genome shotgun (WGS) entry which is preliminary data.</text>
</comment>
<gene>
    <name evidence="1" type="ORF">A245_35605</name>
</gene>